<sequence length="139" mass="14303">MSTEHASAAVPPVDWAALRDAALVATAGSYAPYSGLRVGCAALVDDGRIVSGCNVENASYGLTLCAECVLVGSLHLGGGGRLTAFVCVDGEGNTLMPCGRCRQLLLEAAAPDFRIETPRGVRTMPDILPDAFGPEDLPA</sequence>
<organism evidence="3 4">
    <name type="scientific">Leucobacter edaphi</name>
    <dbReference type="NCBI Taxonomy" id="2796472"/>
    <lineage>
        <taxon>Bacteria</taxon>
        <taxon>Bacillati</taxon>
        <taxon>Actinomycetota</taxon>
        <taxon>Actinomycetes</taxon>
        <taxon>Micrococcales</taxon>
        <taxon>Microbacteriaceae</taxon>
        <taxon>Leucobacter</taxon>
    </lineage>
</organism>
<dbReference type="SUPFAM" id="SSF53927">
    <property type="entry name" value="Cytidine deaminase-like"/>
    <property type="match status" value="1"/>
</dbReference>
<dbReference type="GO" id="GO:0055086">
    <property type="term" value="P:nucleobase-containing small molecule metabolic process"/>
    <property type="evidence" value="ECO:0007669"/>
    <property type="project" value="UniProtKB-ARBA"/>
</dbReference>
<dbReference type="PANTHER" id="PTHR11644:SF2">
    <property type="entry name" value="CYTIDINE DEAMINASE"/>
    <property type="match status" value="1"/>
</dbReference>
<proteinExistence type="inferred from homology"/>
<dbReference type="Pfam" id="PF00383">
    <property type="entry name" value="dCMP_cyt_deam_1"/>
    <property type="match status" value="1"/>
</dbReference>
<dbReference type="NCBIfam" id="NF004064">
    <property type="entry name" value="PRK05578.1"/>
    <property type="match status" value="1"/>
</dbReference>
<dbReference type="Gene3D" id="3.40.140.10">
    <property type="entry name" value="Cytidine Deaminase, domain 2"/>
    <property type="match status" value="1"/>
</dbReference>
<dbReference type="Proteomes" id="UP000618733">
    <property type="component" value="Unassembled WGS sequence"/>
</dbReference>
<evidence type="ECO:0000256" key="1">
    <source>
        <dbReference type="ARBA" id="ARBA00006576"/>
    </source>
</evidence>
<keyword evidence="4" id="KW-1185">Reference proteome</keyword>
<dbReference type="GO" id="GO:0008270">
    <property type="term" value="F:zinc ion binding"/>
    <property type="evidence" value="ECO:0007669"/>
    <property type="project" value="TreeGrafter"/>
</dbReference>
<dbReference type="GO" id="GO:0004126">
    <property type="term" value="F:cytidine deaminase activity"/>
    <property type="evidence" value="ECO:0007669"/>
    <property type="project" value="UniProtKB-EC"/>
</dbReference>
<reference evidence="3" key="1">
    <citation type="submission" date="2020-12" db="EMBL/GenBank/DDBJ databases">
        <title>Leucobacter sp. CAS2, isolated from Chromium sludge.</title>
        <authorList>
            <person name="Xu Z."/>
        </authorList>
    </citation>
    <scope>NUCLEOTIDE SEQUENCE</scope>
    <source>
        <strain evidence="3">CSA2</strain>
    </source>
</reference>
<evidence type="ECO:0000313" key="4">
    <source>
        <dbReference type="Proteomes" id="UP000618733"/>
    </source>
</evidence>
<dbReference type="GO" id="GO:0005829">
    <property type="term" value="C:cytosol"/>
    <property type="evidence" value="ECO:0007669"/>
    <property type="project" value="TreeGrafter"/>
</dbReference>
<dbReference type="RefSeq" id="WP_200132073.1">
    <property type="nucleotide sequence ID" value="NZ_JAEHOI010000006.1"/>
</dbReference>
<name>A0A934QBZ3_9MICO</name>
<comment type="caution">
    <text evidence="3">The sequence shown here is derived from an EMBL/GenBank/DDBJ whole genome shotgun (WGS) entry which is preliminary data.</text>
</comment>
<accession>A0A934QBZ3</accession>
<dbReference type="InterPro" id="IPR016193">
    <property type="entry name" value="Cytidine_deaminase-like"/>
</dbReference>
<dbReference type="PROSITE" id="PS51747">
    <property type="entry name" value="CYT_DCMP_DEAMINASES_2"/>
    <property type="match status" value="1"/>
</dbReference>
<dbReference type="InterPro" id="IPR002125">
    <property type="entry name" value="CMP_dCMP_dom"/>
</dbReference>
<dbReference type="GO" id="GO:0072527">
    <property type="term" value="P:pyrimidine-containing compound metabolic process"/>
    <property type="evidence" value="ECO:0007669"/>
    <property type="project" value="UniProtKB-ARBA"/>
</dbReference>
<dbReference type="InterPro" id="IPR050202">
    <property type="entry name" value="Cyt/Deoxycyt_deaminase"/>
</dbReference>
<feature type="domain" description="CMP/dCMP-type deaminase" evidence="2">
    <location>
        <begin position="13"/>
        <end position="135"/>
    </location>
</feature>
<keyword evidence="3" id="KW-0378">Hydrolase</keyword>
<evidence type="ECO:0000313" key="3">
    <source>
        <dbReference type="EMBL" id="MBK0421860.1"/>
    </source>
</evidence>
<dbReference type="PANTHER" id="PTHR11644">
    <property type="entry name" value="CYTIDINE DEAMINASE"/>
    <property type="match status" value="1"/>
</dbReference>
<evidence type="ECO:0000259" key="2">
    <source>
        <dbReference type="PROSITE" id="PS51747"/>
    </source>
</evidence>
<gene>
    <name evidence="3" type="ORF">JD292_07210</name>
</gene>
<protein>
    <submittedName>
        <fullName evidence="3">Cytidine deaminase</fullName>
        <ecNumber evidence="3">3.5.4.5</ecNumber>
    </submittedName>
</protein>
<dbReference type="AlphaFoldDB" id="A0A934QBZ3"/>
<dbReference type="EC" id="3.5.4.5" evidence="3"/>
<dbReference type="CDD" id="cd01283">
    <property type="entry name" value="cytidine_deaminase"/>
    <property type="match status" value="1"/>
</dbReference>
<dbReference type="EMBL" id="JAEHOI010000006">
    <property type="protein sequence ID" value="MBK0421860.1"/>
    <property type="molecule type" value="Genomic_DNA"/>
</dbReference>
<comment type="similarity">
    <text evidence="1">Belongs to the cytidine and deoxycytidylate deaminase family.</text>
</comment>